<protein>
    <submittedName>
        <fullName evidence="2">Uncharacterized protein</fullName>
    </submittedName>
</protein>
<evidence type="ECO:0000313" key="2">
    <source>
        <dbReference type="EMBL" id="JAD26560.1"/>
    </source>
</evidence>
<accession>A0A0A8YN56</accession>
<name>A0A0A8YN56_ARUDO</name>
<proteinExistence type="predicted"/>
<feature type="compositionally biased region" description="Polar residues" evidence="1">
    <location>
        <begin position="1"/>
        <end position="14"/>
    </location>
</feature>
<dbReference type="EMBL" id="GBRH01271335">
    <property type="protein sequence ID" value="JAD26560.1"/>
    <property type="molecule type" value="Transcribed_RNA"/>
</dbReference>
<reference evidence="2" key="1">
    <citation type="submission" date="2014-09" db="EMBL/GenBank/DDBJ databases">
        <authorList>
            <person name="Magalhaes I.L.F."/>
            <person name="Oliveira U."/>
            <person name="Santos F.R."/>
            <person name="Vidigal T.H.D.A."/>
            <person name="Brescovit A.D."/>
            <person name="Santos A.J."/>
        </authorList>
    </citation>
    <scope>NUCLEOTIDE SEQUENCE</scope>
    <source>
        <tissue evidence="2">Shoot tissue taken approximately 20 cm above the soil surface</tissue>
    </source>
</reference>
<feature type="region of interest" description="Disordered" evidence="1">
    <location>
        <begin position="155"/>
        <end position="190"/>
    </location>
</feature>
<evidence type="ECO:0000256" key="1">
    <source>
        <dbReference type="SAM" id="MobiDB-lite"/>
    </source>
</evidence>
<feature type="region of interest" description="Disordered" evidence="1">
    <location>
        <begin position="1"/>
        <end position="20"/>
    </location>
</feature>
<dbReference type="AlphaFoldDB" id="A0A0A8YN56"/>
<organism evidence="2">
    <name type="scientific">Arundo donax</name>
    <name type="common">Giant reed</name>
    <name type="synonym">Donax arundinaceus</name>
    <dbReference type="NCBI Taxonomy" id="35708"/>
    <lineage>
        <taxon>Eukaryota</taxon>
        <taxon>Viridiplantae</taxon>
        <taxon>Streptophyta</taxon>
        <taxon>Embryophyta</taxon>
        <taxon>Tracheophyta</taxon>
        <taxon>Spermatophyta</taxon>
        <taxon>Magnoliopsida</taxon>
        <taxon>Liliopsida</taxon>
        <taxon>Poales</taxon>
        <taxon>Poaceae</taxon>
        <taxon>PACMAD clade</taxon>
        <taxon>Arundinoideae</taxon>
        <taxon>Arundineae</taxon>
        <taxon>Arundo</taxon>
    </lineage>
</organism>
<feature type="region of interest" description="Disordered" evidence="1">
    <location>
        <begin position="239"/>
        <end position="261"/>
    </location>
</feature>
<reference evidence="2" key="2">
    <citation type="journal article" date="2015" name="Data Brief">
        <title>Shoot transcriptome of the giant reed, Arundo donax.</title>
        <authorList>
            <person name="Barrero R.A."/>
            <person name="Guerrero F.D."/>
            <person name="Moolhuijzen P."/>
            <person name="Goolsby J.A."/>
            <person name="Tidwell J."/>
            <person name="Bellgard S.E."/>
            <person name="Bellgard M.I."/>
        </authorList>
    </citation>
    <scope>NUCLEOTIDE SEQUENCE</scope>
    <source>
        <tissue evidence="2">Shoot tissue taken approximately 20 cm above the soil surface</tissue>
    </source>
</reference>
<sequence>MALNGSTTCHSPRSTPVDVKTTRSKTILRGQTVSVTLFTASTSASISSSSCYNGLQVMGGVKHTEAIHARILESDKLIKIRKKYFLYSLLWVQVEHVRTHRRVGGLEPGHDGTVGVVEEVRERERLRRPATPEERRAALVEVPRHPRVQLSAPGWHRAGATQGGGRVGAHGRPAEEDEQEGGGDGAGEGRRRCLGAGKGVGNGVGDVVVGEVEEEERLGGGNLGGNAAGDGVAAEVETDELGEVGDGGRDGAGEAVVARIE</sequence>